<dbReference type="GO" id="GO:0016987">
    <property type="term" value="F:sigma factor activity"/>
    <property type="evidence" value="ECO:0007669"/>
    <property type="project" value="UniProtKB-KW"/>
</dbReference>
<dbReference type="NCBIfam" id="TIGR02937">
    <property type="entry name" value="sigma70-ECF"/>
    <property type="match status" value="1"/>
</dbReference>
<comment type="similarity">
    <text evidence="1">Belongs to the sigma-70 factor family. ECF subfamily.</text>
</comment>
<dbReference type="AlphaFoldDB" id="A0A432ML19"/>
<evidence type="ECO:0000259" key="7">
    <source>
        <dbReference type="Pfam" id="PF08281"/>
    </source>
</evidence>
<feature type="region of interest" description="Disordered" evidence="5">
    <location>
        <begin position="122"/>
        <end position="173"/>
    </location>
</feature>
<evidence type="ECO:0000259" key="6">
    <source>
        <dbReference type="Pfam" id="PF04542"/>
    </source>
</evidence>
<dbReference type="InterPro" id="IPR007627">
    <property type="entry name" value="RNA_pol_sigma70_r2"/>
</dbReference>
<keyword evidence="4" id="KW-0804">Transcription</keyword>
<dbReference type="InterPro" id="IPR036388">
    <property type="entry name" value="WH-like_DNA-bd_sf"/>
</dbReference>
<protein>
    <submittedName>
        <fullName evidence="8">Sigma-70 family RNA polymerase sigma factor</fullName>
    </submittedName>
</protein>
<evidence type="ECO:0000256" key="3">
    <source>
        <dbReference type="ARBA" id="ARBA00023082"/>
    </source>
</evidence>
<dbReference type="InterPro" id="IPR013324">
    <property type="entry name" value="RNA_pol_sigma_r3/r4-like"/>
</dbReference>
<reference evidence="8 9" key="2">
    <citation type="submission" date="2019-01" db="EMBL/GenBank/DDBJ databases">
        <title>Tautonia sociabilis, a novel thermotolerant planctomycete of Isosphaeraceae family, isolated from a 4000 m deep subterranean habitat.</title>
        <authorList>
            <person name="Kovaleva O.L."/>
            <person name="Elcheninov A.G."/>
            <person name="Van Heerden E."/>
            <person name="Toshchakov S.V."/>
            <person name="Novikov A."/>
            <person name="Bonch-Osmolovskaya E.A."/>
            <person name="Kublanov I.V."/>
        </authorList>
    </citation>
    <scope>NUCLEOTIDE SEQUENCE [LARGE SCALE GENOMIC DNA]</scope>
    <source>
        <strain evidence="8 9">GM2012</strain>
    </source>
</reference>
<dbReference type="InterPro" id="IPR013325">
    <property type="entry name" value="RNA_pol_sigma_r2"/>
</dbReference>
<organism evidence="8 9">
    <name type="scientific">Tautonia sociabilis</name>
    <dbReference type="NCBI Taxonomy" id="2080755"/>
    <lineage>
        <taxon>Bacteria</taxon>
        <taxon>Pseudomonadati</taxon>
        <taxon>Planctomycetota</taxon>
        <taxon>Planctomycetia</taxon>
        <taxon>Isosphaerales</taxon>
        <taxon>Isosphaeraceae</taxon>
        <taxon>Tautonia</taxon>
    </lineage>
</organism>
<comment type="caution">
    <text evidence="8">The sequence shown here is derived from an EMBL/GenBank/DDBJ whole genome shotgun (WGS) entry which is preliminary data.</text>
</comment>
<feature type="compositionally biased region" description="Gly residues" evidence="5">
    <location>
        <begin position="40"/>
        <end position="55"/>
    </location>
</feature>
<evidence type="ECO:0000256" key="1">
    <source>
        <dbReference type="ARBA" id="ARBA00010641"/>
    </source>
</evidence>
<dbReference type="SUPFAM" id="SSF88659">
    <property type="entry name" value="Sigma3 and sigma4 domains of RNA polymerase sigma factors"/>
    <property type="match status" value="1"/>
</dbReference>
<feature type="domain" description="RNA polymerase sigma-70 region 2" evidence="6">
    <location>
        <begin position="185"/>
        <end position="246"/>
    </location>
</feature>
<dbReference type="GO" id="GO:0006352">
    <property type="term" value="P:DNA-templated transcription initiation"/>
    <property type="evidence" value="ECO:0007669"/>
    <property type="project" value="InterPro"/>
</dbReference>
<dbReference type="Pfam" id="PF04542">
    <property type="entry name" value="Sigma70_r2"/>
    <property type="match status" value="1"/>
</dbReference>
<proteinExistence type="inferred from homology"/>
<name>A0A432ML19_9BACT</name>
<feature type="compositionally biased region" description="Basic and acidic residues" evidence="5">
    <location>
        <begin position="1"/>
        <end position="17"/>
    </location>
</feature>
<dbReference type="EMBL" id="RYZH01000015">
    <property type="protein sequence ID" value="RUL87970.1"/>
    <property type="molecule type" value="Genomic_DNA"/>
</dbReference>
<feature type="region of interest" description="Disordered" evidence="5">
    <location>
        <begin position="1"/>
        <end position="86"/>
    </location>
</feature>
<dbReference type="Pfam" id="PF08281">
    <property type="entry name" value="Sigma70_r4_2"/>
    <property type="match status" value="1"/>
</dbReference>
<dbReference type="InterPro" id="IPR039425">
    <property type="entry name" value="RNA_pol_sigma-70-like"/>
</dbReference>
<dbReference type="InterPro" id="IPR013249">
    <property type="entry name" value="RNA_pol_sigma70_r4_t2"/>
</dbReference>
<evidence type="ECO:0000256" key="5">
    <source>
        <dbReference type="SAM" id="MobiDB-lite"/>
    </source>
</evidence>
<accession>A0A432ML19</accession>
<dbReference type="InterPro" id="IPR014284">
    <property type="entry name" value="RNA_pol_sigma-70_dom"/>
</dbReference>
<dbReference type="Gene3D" id="1.10.1740.10">
    <property type="match status" value="1"/>
</dbReference>
<dbReference type="Gene3D" id="1.10.10.10">
    <property type="entry name" value="Winged helix-like DNA-binding domain superfamily/Winged helix DNA-binding domain"/>
    <property type="match status" value="1"/>
</dbReference>
<evidence type="ECO:0000256" key="2">
    <source>
        <dbReference type="ARBA" id="ARBA00023015"/>
    </source>
</evidence>
<keyword evidence="3" id="KW-0731">Sigma factor</keyword>
<feature type="compositionally biased region" description="Low complexity" evidence="5">
    <location>
        <begin position="56"/>
        <end position="70"/>
    </location>
</feature>
<dbReference type="PANTHER" id="PTHR43133">
    <property type="entry name" value="RNA POLYMERASE ECF-TYPE SIGMA FACTO"/>
    <property type="match status" value="1"/>
</dbReference>
<reference evidence="8 9" key="1">
    <citation type="submission" date="2018-12" db="EMBL/GenBank/DDBJ databases">
        <authorList>
            <person name="Toschakov S.V."/>
        </authorList>
    </citation>
    <scope>NUCLEOTIDE SEQUENCE [LARGE SCALE GENOMIC DNA]</scope>
    <source>
        <strain evidence="8 9">GM2012</strain>
    </source>
</reference>
<keyword evidence="9" id="KW-1185">Reference proteome</keyword>
<dbReference type="GO" id="GO:0003677">
    <property type="term" value="F:DNA binding"/>
    <property type="evidence" value="ECO:0007669"/>
    <property type="project" value="InterPro"/>
</dbReference>
<feature type="compositionally biased region" description="Basic and acidic residues" evidence="5">
    <location>
        <begin position="161"/>
        <end position="173"/>
    </location>
</feature>
<evidence type="ECO:0000256" key="4">
    <source>
        <dbReference type="ARBA" id="ARBA00023163"/>
    </source>
</evidence>
<dbReference type="CDD" id="cd06171">
    <property type="entry name" value="Sigma70_r4"/>
    <property type="match status" value="1"/>
</dbReference>
<evidence type="ECO:0000313" key="8">
    <source>
        <dbReference type="EMBL" id="RUL87970.1"/>
    </source>
</evidence>
<gene>
    <name evidence="8" type="ORF">TsocGM_09615</name>
</gene>
<feature type="domain" description="RNA polymerase sigma factor 70 region 4 type 2" evidence="7">
    <location>
        <begin position="289"/>
        <end position="340"/>
    </location>
</feature>
<dbReference type="Proteomes" id="UP000280296">
    <property type="component" value="Unassembled WGS sequence"/>
</dbReference>
<sequence length="362" mass="38625">MGDRAGLRRPEGGRGDRAGAVAAGVVERRGVEPQPLGPHAGRGVGLGPPGRGSQGPPGSPVGRSGSSAVARRPPQGVAAVDGRGGIPAGQATAAVVGENPPTAGRSGQDGGLTQVATGKEQLAGQAIQSSHPRDPRRSRNNSRPSRHSLGWRASRPRRPIGRREALSRERSKAESFMRHLGPLRGALEAYCRRSLRDRGEVGDVLQAAVANAYRDFDLYVEGTNFRAWIFRYINGEILNANRRSGRAPQVMGSKVEVLVEPTWQMPADAPLVEALRDDPDAVLEQCDEVLAEAVRGLPPQEQAVVLLRAIGEFKYREMAEILGIPLGTVMTSLSRARQRLRERLADFGGERGLLGPGGAEIE</sequence>
<dbReference type="PANTHER" id="PTHR43133:SF25">
    <property type="entry name" value="RNA POLYMERASE SIGMA FACTOR RFAY-RELATED"/>
    <property type="match status" value="1"/>
</dbReference>
<evidence type="ECO:0000313" key="9">
    <source>
        <dbReference type="Proteomes" id="UP000280296"/>
    </source>
</evidence>
<dbReference type="SUPFAM" id="SSF88946">
    <property type="entry name" value="Sigma2 domain of RNA polymerase sigma factors"/>
    <property type="match status" value="1"/>
</dbReference>
<keyword evidence="2" id="KW-0805">Transcription regulation</keyword>